<name>A0A6G1EUU5_9ORYZ</name>
<accession>A0A6G1EUU5</accession>
<protein>
    <submittedName>
        <fullName evidence="1">Uncharacterized protein</fullName>
    </submittedName>
</protein>
<organism evidence="1 2">
    <name type="scientific">Oryza meyeriana var. granulata</name>
    <dbReference type="NCBI Taxonomy" id="110450"/>
    <lineage>
        <taxon>Eukaryota</taxon>
        <taxon>Viridiplantae</taxon>
        <taxon>Streptophyta</taxon>
        <taxon>Embryophyta</taxon>
        <taxon>Tracheophyta</taxon>
        <taxon>Spermatophyta</taxon>
        <taxon>Magnoliopsida</taxon>
        <taxon>Liliopsida</taxon>
        <taxon>Poales</taxon>
        <taxon>Poaceae</taxon>
        <taxon>BOP clade</taxon>
        <taxon>Oryzoideae</taxon>
        <taxon>Oryzeae</taxon>
        <taxon>Oryzinae</taxon>
        <taxon>Oryza</taxon>
        <taxon>Oryza meyeriana</taxon>
    </lineage>
</organism>
<dbReference type="AlphaFoldDB" id="A0A6G1EUU5"/>
<evidence type="ECO:0000313" key="2">
    <source>
        <dbReference type="Proteomes" id="UP000479710"/>
    </source>
</evidence>
<dbReference type="EMBL" id="SPHZ02000002">
    <property type="protein sequence ID" value="KAF0928404.1"/>
    <property type="molecule type" value="Genomic_DNA"/>
</dbReference>
<sequence length="67" mass="7093">MAISDAVCSAFRPPPTANIDATTVTDLADSAMTTAPAAVRDTLIYLRQATKLCGTGRACFCRCHPFD</sequence>
<reference evidence="1 2" key="1">
    <citation type="submission" date="2019-11" db="EMBL/GenBank/DDBJ databases">
        <title>Whole genome sequence of Oryza granulata.</title>
        <authorList>
            <person name="Li W."/>
        </authorList>
    </citation>
    <scope>NUCLEOTIDE SEQUENCE [LARGE SCALE GENOMIC DNA]</scope>
    <source>
        <strain evidence="2">cv. Menghai</strain>
        <tissue evidence="1">Leaf</tissue>
    </source>
</reference>
<evidence type="ECO:0000313" key="1">
    <source>
        <dbReference type="EMBL" id="KAF0928404.1"/>
    </source>
</evidence>
<dbReference type="Proteomes" id="UP000479710">
    <property type="component" value="Unassembled WGS sequence"/>
</dbReference>
<comment type="caution">
    <text evidence="1">The sequence shown here is derived from an EMBL/GenBank/DDBJ whole genome shotgun (WGS) entry which is preliminary data.</text>
</comment>
<keyword evidence="2" id="KW-1185">Reference proteome</keyword>
<gene>
    <name evidence="1" type="ORF">E2562_003222</name>
</gene>
<proteinExistence type="predicted"/>